<organism evidence="2 3">
    <name type="scientific">Maricaulis virginensis</name>
    <dbReference type="NCBI Taxonomy" id="144022"/>
    <lineage>
        <taxon>Bacteria</taxon>
        <taxon>Pseudomonadati</taxon>
        <taxon>Pseudomonadota</taxon>
        <taxon>Alphaproteobacteria</taxon>
        <taxon>Maricaulales</taxon>
        <taxon>Maricaulaceae</taxon>
        <taxon>Maricaulis</taxon>
    </lineage>
</organism>
<reference evidence="2" key="1">
    <citation type="journal article" date="2014" name="Int. J. Syst. Evol. Microbiol.">
        <title>Complete genome sequence of Corynebacterium casei LMG S-19264T (=DSM 44701T), isolated from a smear-ripened cheese.</title>
        <authorList>
            <consortium name="US DOE Joint Genome Institute (JGI-PGF)"/>
            <person name="Walter F."/>
            <person name="Albersmeier A."/>
            <person name="Kalinowski J."/>
            <person name="Ruckert C."/>
        </authorList>
    </citation>
    <scope>NUCLEOTIDE SEQUENCE</scope>
    <source>
        <strain evidence="2">VKM B-1513</strain>
    </source>
</reference>
<dbReference type="Proteomes" id="UP001143486">
    <property type="component" value="Unassembled WGS sequence"/>
</dbReference>
<feature type="transmembrane region" description="Helical" evidence="1">
    <location>
        <begin position="126"/>
        <end position="144"/>
    </location>
</feature>
<feature type="transmembrane region" description="Helical" evidence="1">
    <location>
        <begin position="151"/>
        <end position="170"/>
    </location>
</feature>
<feature type="transmembrane region" description="Helical" evidence="1">
    <location>
        <begin position="37"/>
        <end position="56"/>
    </location>
</feature>
<evidence type="ECO:0000313" key="3">
    <source>
        <dbReference type="Proteomes" id="UP001143486"/>
    </source>
</evidence>
<keyword evidence="3" id="KW-1185">Reference proteome</keyword>
<keyword evidence="1" id="KW-1133">Transmembrane helix</keyword>
<comment type="caution">
    <text evidence="2">The sequence shown here is derived from an EMBL/GenBank/DDBJ whole genome shotgun (WGS) entry which is preliminary data.</text>
</comment>
<feature type="transmembrane region" description="Helical" evidence="1">
    <location>
        <begin position="6"/>
        <end position="25"/>
    </location>
</feature>
<dbReference type="RefSeq" id="WP_271187109.1">
    <property type="nucleotide sequence ID" value="NZ_BSFE01000006.1"/>
</dbReference>
<evidence type="ECO:0000256" key="1">
    <source>
        <dbReference type="SAM" id="Phobius"/>
    </source>
</evidence>
<dbReference type="AlphaFoldDB" id="A0A9W6INI1"/>
<feature type="transmembrane region" description="Helical" evidence="1">
    <location>
        <begin position="68"/>
        <end position="90"/>
    </location>
</feature>
<proteinExistence type="predicted"/>
<sequence>MTNLAFALTDFLVVIGAAIGLWRLWPQRRHGEVRMIRMGLVLMALAALVGTIRFASGQIDGPLATAHGIASSYAAAAGLLLIATGLALTAFRVRLPAGVTRYIRMGIPVFIAFLLVFPGSDTLLGVLPALALLIGLAGAGALLTRRDWPAGLVWLAAFGLLAFASLVIGGSRDATTLGLANWHIYHALLGVWAVLTGEGARRMMARPGG</sequence>
<feature type="transmembrane region" description="Helical" evidence="1">
    <location>
        <begin position="182"/>
        <end position="200"/>
    </location>
</feature>
<gene>
    <name evidence="2" type="ORF">GCM10017621_22550</name>
</gene>
<keyword evidence="1" id="KW-0812">Transmembrane</keyword>
<feature type="transmembrane region" description="Helical" evidence="1">
    <location>
        <begin position="102"/>
        <end position="120"/>
    </location>
</feature>
<reference evidence="2" key="2">
    <citation type="submission" date="2023-01" db="EMBL/GenBank/DDBJ databases">
        <authorList>
            <person name="Sun Q."/>
            <person name="Evtushenko L."/>
        </authorList>
    </citation>
    <scope>NUCLEOTIDE SEQUENCE</scope>
    <source>
        <strain evidence="2">VKM B-1513</strain>
    </source>
</reference>
<evidence type="ECO:0000313" key="2">
    <source>
        <dbReference type="EMBL" id="GLK52747.1"/>
    </source>
</evidence>
<keyword evidence="1" id="KW-0472">Membrane</keyword>
<dbReference type="EMBL" id="BSFE01000006">
    <property type="protein sequence ID" value="GLK52747.1"/>
    <property type="molecule type" value="Genomic_DNA"/>
</dbReference>
<protein>
    <submittedName>
        <fullName evidence="2">Uncharacterized protein</fullName>
    </submittedName>
</protein>
<name>A0A9W6INI1_9PROT</name>
<accession>A0A9W6INI1</accession>